<organism evidence="2 3">
    <name type="scientific">Allacma fusca</name>
    <dbReference type="NCBI Taxonomy" id="39272"/>
    <lineage>
        <taxon>Eukaryota</taxon>
        <taxon>Metazoa</taxon>
        <taxon>Ecdysozoa</taxon>
        <taxon>Arthropoda</taxon>
        <taxon>Hexapoda</taxon>
        <taxon>Collembola</taxon>
        <taxon>Symphypleona</taxon>
        <taxon>Sminthuridae</taxon>
        <taxon>Allacma</taxon>
    </lineage>
</organism>
<feature type="compositionally biased region" description="Pro residues" evidence="1">
    <location>
        <begin position="209"/>
        <end position="224"/>
    </location>
</feature>
<feature type="region of interest" description="Disordered" evidence="1">
    <location>
        <begin position="1"/>
        <end position="87"/>
    </location>
</feature>
<evidence type="ECO:0000313" key="2">
    <source>
        <dbReference type="EMBL" id="CAG7826641.1"/>
    </source>
</evidence>
<evidence type="ECO:0000256" key="1">
    <source>
        <dbReference type="SAM" id="MobiDB-lite"/>
    </source>
</evidence>
<feature type="compositionally biased region" description="Polar residues" evidence="1">
    <location>
        <begin position="239"/>
        <end position="263"/>
    </location>
</feature>
<name>A0A8J2L5J2_9HEXA</name>
<feature type="compositionally biased region" description="Basic and acidic residues" evidence="1">
    <location>
        <begin position="46"/>
        <end position="67"/>
    </location>
</feature>
<comment type="caution">
    <text evidence="2">The sequence shown here is derived from an EMBL/GenBank/DDBJ whole genome shotgun (WGS) entry which is preliminary data.</text>
</comment>
<gene>
    <name evidence="2" type="ORF">AFUS01_LOCUS36685</name>
</gene>
<keyword evidence="3" id="KW-1185">Reference proteome</keyword>
<accession>A0A8J2L5J2</accession>
<protein>
    <submittedName>
        <fullName evidence="2">Uncharacterized protein</fullName>
    </submittedName>
</protein>
<feature type="compositionally biased region" description="Basic residues" evidence="1">
    <location>
        <begin position="68"/>
        <end position="80"/>
    </location>
</feature>
<dbReference type="Proteomes" id="UP000708208">
    <property type="component" value="Unassembled WGS sequence"/>
</dbReference>
<evidence type="ECO:0000313" key="3">
    <source>
        <dbReference type="Proteomes" id="UP000708208"/>
    </source>
</evidence>
<dbReference type="AlphaFoldDB" id="A0A8J2L5J2"/>
<dbReference type="EMBL" id="CAJVCH010540603">
    <property type="protein sequence ID" value="CAG7826641.1"/>
    <property type="molecule type" value="Genomic_DNA"/>
</dbReference>
<feature type="region of interest" description="Disordered" evidence="1">
    <location>
        <begin position="209"/>
        <end position="267"/>
    </location>
</feature>
<proteinExistence type="predicted"/>
<sequence length="354" mass="40028">MRNSSADQGTSKKEELTESQAQAVTKAQIRKDDEPTIDRQGLQRGSKIDVKLISKKDNKRHSHDENHHRHHRERGHGTHGHSKDERKARSNLECKFMCCQKLRINDTEDGQTPLLNANQLCKENSSGLGTHKRAPVSGKCASQGIQHNEIANTGTQSIDCEDFGIQFEAPDTGKSNLTPRTHGTLYRFKTGFYKSSMPPQPFYPYYTPVPPPIAATPQQCPPPRPPRKATKDSNHHRNISNSQSERLKAQQTNSNWTQQTRVSRSADDCKTEILQEESCDCIDVDGKSKNVTLGKSNNSSIEDIQSVNRIKHTPIDRSQQECQDPWLLFRKSRQAASNKINKRKVQVKNFKRSA</sequence>
<reference evidence="2" key="1">
    <citation type="submission" date="2021-06" db="EMBL/GenBank/DDBJ databases">
        <authorList>
            <person name="Hodson N. C."/>
            <person name="Mongue J. A."/>
            <person name="Jaron S. K."/>
        </authorList>
    </citation>
    <scope>NUCLEOTIDE SEQUENCE</scope>
</reference>